<name>A0A2J6PV48_9HELO</name>
<dbReference type="Pfam" id="PF02493">
    <property type="entry name" value="MORN"/>
    <property type="match status" value="6"/>
</dbReference>
<sequence>MNLRNMTHDHTHLMLSEVCSEPRGFGSGLFPTPRESMVDIVTKPDELFPNYADGQTAFKPDSSFQAKMANPTAAINIAEINSLLFRLRIIVANAADNLDGEVNATASQLTKTLQDGVVRINTESNKGLLYIGPVFASGDGTSEAAFIAILANIRPILTRVYENKDFMEAIKETITAVAQLYQRTQSRGAIPRSQGWNHPWFQEVKDLQQNSSLKLRRDNFSSGPIFNRTSQYKGTSVVGTHTRHGTGIETWKDGTRYQGGFKHDDRHAYGIYKFDGESHYNGVKYVGRWENGKRNGYGQNIWPDGKTYRGYWKDDKSSGIGVLRLVDQRIVAGSFVGGNRDFGAEVSADGGYYNGEFKVDLRHGNGVLILTSGERYDGEFKAGLRDGNGVSILTNGDEYNGQWKNDQFISAG</sequence>
<accession>A0A2J6PV48</accession>
<organism evidence="2 3">
    <name type="scientific">Hyaloscypha hepaticicola</name>
    <dbReference type="NCBI Taxonomy" id="2082293"/>
    <lineage>
        <taxon>Eukaryota</taxon>
        <taxon>Fungi</taxon>
        <taxon>Dikarya</taxon>
        <taxon>Ascomycota</taxon>
        <taxon>Pezizomycotina</taxon>
        <taxon>Leotiomycetes</taxon>
        <taxon>Helotiales</taxon>
        <taxon>Hyaloscyphaceae</taxon>
        <taxon>Hyaloscypha</taxon>
    </lineage>
</organism>
<dbReference type="AlphaFoldDB" id="A0A2J6PV48"/>
<keyword evidence="1" id="KW-0677">Repeat</keyword>
<protein>
    <submittedName>
        <fullName evidence="2">Uncharacterized protein</fullName>
    </submittedName>
</protein>
<evidence type="ECO:0000256" key="1">
    <source>
        <dbReference type="ARBA" id="ARBA00022737"/>
    </source>
</evidence>
<dbReference type="PANTHER" id="PTHR23084:SF263">
    <property type="entry name" value="MORN REPEAT-CONTAINING PROTEIN 1"/>
    <property type="match status" value="1"/>
</dbReference>
<dbReference type="STRING" id="1745343.A0A2J6PV48"/>
<dbReference type="OrthoDB" id="294378at2759"/>
<dbReference type="PANTHER" id="PTHR23084">
    <property type="entry name" value="PHOSPHATIDYLINOSITOL-4-PHOSPHATE 5-KINASE RELATED"/>
    <property type="match status" value="1"/>
</dbReference>
<keyword evidence="3" id="KW-1185">Reference proteome</keyword>
<dbReference type="EMBL" id="KZ613497">
    <property type="protein sequence ID" value="PMD17879.1"/>
    <property type="molecule type" value="Genomic_DNA"/>
</dbReference>
<gene>
    <name evidence="2" type="ORF">NA56DRAFT_707283</name>
</gene>
<dbReference type="InterPro" id="IPR003409">
    <property type="entry name" value="MORN"/>
</dbReference>
<dbReference type="Gene3D" id="2.20.110.10">
    <property type="entry name" value="Histone H3 K4-specific methyltransferase SET7/9 N-terminal domain"/>
    <property type="match status" value="2"/>
</dbReference>
<dbReference type="SUPFAM" id="SSF82185">
    <property type="entry name" value="Histone H3 K4-specific methyltransferase SET7/9 N-terminal domain"/>
    <property type="match status" value="2"/>
</dbReference>
<reference evidence="2 3" key="1">
    <citation type="submission" date="2016-05" db="EMBL/GenBank/DDBJ databases">
        <title>A degradative enzymes factory behind the ericoid mycorrhizal symbiosis.</title>
        <authorList>
            <consortium name="DOE Joint Genome Institute"/>
            <person name="Martino E."/>
            <person name="Morin E."/>
            <person name="Grelet G."/>
            <person name="Kuo A."/>
            <person name="Kohler A."/>
            <person name="Daghino S."/>
            <person name="Barry K."/>
            <person name="Choi C."/>
            <person name="Cichocki N."/>
            <person name="Clum A."/>
            <person name="Copeland A."/>
            <person name="Hainaut M."/>
            <person name="Haridas S."/>
            <person name="Labutti K."/>
            <person name="Lindquist E."/>
            <person name="Lipzen A."/>
            <person name="Khouja H.-R."/>
            <person name="Murat C."/>
            <person name="Ohm R."/>
            <person name="Olson A."/>
            <person name="Spatafora J."/>
            <person name="Veneault-Fourrey C."/>
            <person name="Henrissat B."/>
            <person name="Grigoriev I."/>
            <person name="Martin F."/>
            <person name="Perotto S."/>
        </authorList>
    </citation>
    <scope>NUCLEOTIDE SEQUENCE [LARGE SCALE GENOMIC DNA]</scope>
    <source>
        <strain evidence="2 3">UAMH 7357</strain>
    </source>
</reference>
<proteinExistence type="predicted"/>
<dbReference type="SMART" id="SM00698">
    <property type="entry name" value="MORN"/>
    <property type="match status" value="5"/>
</dbReference>
<evidence type="ECO:0000313" key="2">
    <source>
        <dbReference type="EMBL" id="PMD17879.1"/>
    </source>
</evidence>
<dbReference type="Proteomes" id="UP000235672">
    <property type="component" value="Unassembled WGS sequence"/>
</dbReference>
<evidence type="ECO:0000313" key="3">
    <source>
        <dbReference type="Proteomes" id="UP000235672"/>
    </source>
</evidence>